<evidence type="ECO:0000256" key="5">
    <source>
        <dbReference type="PROSITE-ProRule" id="PRU01248"/>
    </source>
</evidence>
<evidence type="ECO:0000256" key="3">
    <source>
        <dbReference type="ARBA" id="ARBA00023125"/>
    </source>
</evidence>
<dbReference type="InterPro" id="IPR011010">
    <property type="entry name" value="DNA_brk_join_enz"/>
</dbReference>
<dbReference type="InterPro" id="IPR010998">
    <property type="entry name" value="Integrase_recombinase_N"/>
</dbReference>
<keyword evidence="3 5" id="KW-0238">DNA-binding</keyword>
<feature type="domain" description="Tyr recombinase" evidence="6">
    <location>
        <begin position="193"/>
        <end position="379"/>
    </location>
</feature>
<sequence length="387" mass="42423">MPRPRTPLSSYGRISVDAVEYVEGESRRRLVVVKTPEKRHGYWRARTRYRFPSGKLRQVERFDVSAAKAEAALRKALTSIQESTRSEVKRETRMQDLGARFLASKANRAPRTVEGYRDLIERVINPRIGDLAISEVTAERLQRLLDVIVEESGTGTAKNTRAVLSGIMGLAVRSDAMERNPVRDLAPIEGKRVGAKPVPLGDLPGILEAVSGDKQLRIQDMADLVEFIAGTGVRISEAIDLDGPDVGITAPAGIPTIGAVVTVRKSKTDAGVRRLTVPSSVAVMLAARPLGEGPLFPTPLGKRRDRNNTSADWQEARERLELGEYSFHSFRKTVATALDQAGLSARDIAEYLGHTDPHVTMRTYMSKTVGGSRAAEALDLAMHVRQV</sequence>
<comment type="caution">
    <text evidence="8">The sequence shown here is derived from an EMBL/GenBank/DDBJ whole genome shotgun (WGS) entry which is preliminary data.</text>
</comment>
<dbReference type="InterPro" id="IPR002104">
    <property type="entry name" value="Integrase_catalytic"/>
</dbReference>
<dbReference type="PROSITE" id="PS51900">
    <property type="entry name" value="CB"/>
    <property type="match status" value="1"/>
</dbReference>
<protein>
    <submittedName>
        <fullName evidence="8">Phage integrase</fullName>
    </submittedName>
</protein>
<reference evidence="9" key="1">
    <citation type="journal article" date="2019" name="Int. J. Syst. Evol. Microbiol.">
        <title>The Global Catalogue of Microorganisms (GCM) 10K type strain sequencing project: providing services to taxonomists for standard genome sequencing and annotation.</title>
        <authorList>
            <consortium name="The Broad Institute Genomics Platform"/>
            <consortium name="The Broad Institute Genome Sequencing Center for Infectious Disease"/>
            <person name="Wu L."/>
            <person name="Ma J."/>
        </authorList>
    </citation>
    <scope>NUCLEOTIDE SEQUENCE [LARGE SCALE GENOMIC DNA]</scope>
    <source>
        <strain evidence="9">CCM 7640</strain>
    </source>
</reference>
<dbReference type="InterPro" id="IPR013762">
    <property type="entry name" value="Integrase-like_cat_sf"/>
</dbReference>
<evidence type="ECO:0000256" key="2">
    <source>
        <dbReference type="ARBA" id="ARBA00022908"/>
    </source>
</evidence>
<evidence type="ECO:0000256" key="4">
    <source>
        <dbReference type="ARBA" id="ARBA00023172"/>
    </source>
</evidence>
<dbReference type="EMBL" id="BMCM01000004">
    <property type="protein sequence ID" value="GGD83118.1"/>
    <property type="molecule type" value="Genomic_DNA"/>
</dbReference>
<gene>
    <name evidence="8" type="ORF">GCM10007269_27450</name>
</gene>
<comment type="similarity">
    <text evidence="1">Belongs to the 'phage' integrase family.</text>
</comment>
<dbReference type="SUPFAM" id="SSF56349">
    <property type="entry name" value="DNA breaking-rejoining enzymes"/>
    <property type="match status" value="1"/>
</dbReference>
<keyword evidence="9" id="KW-1185">Reference proteome</keyword>
<dbReference type="PANTHER" id="PTHR30629">
    <property type="entry name" value="PROPHAGE INTEGRASE"/>
    <property type="match status" value="1"/>
</dbReference>
<keyword evidence="4" id="KW-0233">DNA recombination</keyword>
<dbReference type="Gene3D" id="1.10.443.10">
    <property type="entry name" value="Intergrase catalytic core"/>
    <property type="match status" value="1"/>
</dbReference>
<name>A0ABQ1RV36_9MICO</name>
<evidence type="ECO:0000259" key="7">
    <source>
        <dbReference type="PROSITE" id="PS51900"/>
    </source>
</evidence>
<evidence type="ECO:0000256" key="1">
    <source>
        <dbReference type="ARBA" id="ARBA00008857"/>
    </source>
</evidence>
<dbReference type="Gene3D" id="1.10.150.130">
    <property type="match status" value="1"/>
</dbReference>
<dbReference type="InterPro" id="IPR050808">
    <property type="entry name" value="Phage_Integrase"/>
</dbReference>
<dbReference type="InterPro" id="IPR053876">
    <property type="entry name" value="Phage_int_M"/>
</dbReference>
<feature type="domain" description="Core-binding (CB)" evidence="7">
    <location>
        <begin position="92"/>
        <end position="172"/>
    </location>
</feature>
<organism evidence="8 9">
    <name type="scientific">Microbacterium murale</name>
    <dbReference type="NCBI Taxonomy" id="1081040"/>
    <lineage>
        <taxon>Bacteria</taxon>
        <taxon>Bacillati</taxon>
        <taxon>Actinomycetota</taxon>
        <taxon>Actinomycetes</taxon>
        <taxon>Micrococcales</taxon>
        <taxon>Microbacteriaceae</taxon>
        <taxon>Microbacterium</taxon>
    </lineage>
</organism>
<dbReference type="Proteomes" id="UP000629365">
    <property type="component" value="Unassembled WGS sequence"/>
</dbReference>
<dbReference type="PROSITE" id="PS51898">
    <property type="entry name" value="TYR_RECOMBINASE"/>
    <property type="match status" value="1"/>
</dbReference>
<evidence type="ECO:0000259" key="6">
    <source>
        <dbReference type="PROSITE" id="PS51898"/>
    </source>
</evidence>
<evidence type="ECO:0000313" key="8">
    <source>
        <dbReference type="EMBL" id="GGD83118.1"/>
    </source>
</evidence>
<dbReference type="RefSeq" id="WP_188437132.1">
    <property type="nucleotide sequence ID" value="NZ_BMCM01000004.1"/>
</dbReference>
<dbReference type="Pfam" id="PF22022">
    <property type="entry name" value="Phage_int_M"/>
    <property type="match status" value="1"/>
</dbReference>
<keyword evidence="2" id="KW-0229">DNA integration</keyword>
<proteinExistence type="inferred from homology"/>
<dbReference type="InterPro" id="IPR044068">
    <property type="entry name" value="CB"/>
</dbReference>
<accession>A0ABQ1RV36</accession>
<evidence type="ECO:0000313" key="9">
    <source>
        <dbReference type="Proteomes" id="UP000629365"/>
    </source>
</evidence>
<dbReference type="PANTHER" id="PTHR30629:SF2">
    <property type="entry name" value="PROPHAGE INTEGRASE INTS-RELATED"/>
    <property type="match status" value="1"/>
</dbReference>
<dbReference type="Pfam" id="PF00589">
    <property type="entry name" value="Phage_integrase"/>
    <property type="match status" value="1"/>
</dbReference>